<dbReference type="CDD" id="cd09608">
    <property type="entry name" value="M3B_PepF"/>
    <property type="match status" value="1"/>
</dbReference>
<dbReference type="RefSeq" id="WP_141484114.1">
    <property type="nucleotide sequence ID" value="NZ_SMDN01000012.1"/>
</dbReference>
<evidence type="ECO:0000256" key="4">
    <source>
        <dbReference type="ARBA" id="ARBA00022833"/>
    </source>
</evidence>
<keyword evidence="1 6" id="KW-0645">Protease</keyword>
<comment type="function">
    <text evidence="6">Has oligopeptidase activity and degrades a variety of small bioactive peptides.</text>
</comment>
<dbReference type="Gene3D" id="1.10.1370.20">
    <property type="entry name" value="Oligoendopeptidase f, C-terminal domain"/>
    <property type="match status" value="1"/>
</dbReference>
<dbReference type="InterPro" id="IPR001567">
    <property type="entry name" value="Pept_M3A_M3B_dom"/>
</dbReference>
<dbReference type="Gene3D" id="1.10.287.830">
    <property type="entry name" value="putative peptidase helix hairpin domain like"/>
    <property type="match status" value="1"/>
</dbReference>
<evidence type="ECO:0000259" key="7">
    <source>
        <dbReference type="Pfam" id="PF01432"/>
    </source>
</evidence>
<dbReference type="InterPro" id="IPR004438">
    <property type="entry name" value="Peptidase_M3B"/>
</dbReference>
<evidence type="ECO:0000256" key="3">
    <source>
        <dbReference type="ARBA" id="ARBA00022801"/>
    </source>
</evidence>
<evidence type="ECO:0000256" key="1">
    <source>
        <dbReference type="ARBA" id="ARBA00022670"/>
    </source>
</evidence>
<dbReference type="GO" id="GO:0046872">
    <property type="term" value="F:metal ion binding"/>
    <property type="evidence" value="ECO:0007669"/>
    <property type="project" value="UniProtKB-UniRule"/>
</dbReference>
<dbReference type="SUPFAM" id="SSF55486">
    <property type="entry name" value="Metalloproteases ('zincins'), catalytic domain"/>
    <property type="match status" value="1"/>
</dbReference>
<evidence type="ECO:0000313" key="8">
    <source>
        <dbReference type="EMBL" id="TQC51353.1"/>
    </source>
</evidence>
<comment type="caution">
    <text evidence="8">The sequence shown here is derived from an EMBL/GenBank/DDBJ whole genome shotgun (WGS) entry which is preliminary data.</text>
</comment>
<dbReference type="Gene3D" id="1.20.140.70">
    <property type="entry name" value="Oligopeptidase f, N-terminal domain"/>
    <property type="match status" value="1"/>
</dbReference>
<dbReference type="PANTHER" id="PTHR11804">
    <property type="entry name" value="PROTEASE M3 THIMET OLIGOPEPTIDASE-RELATED"/>
    <property type="match status" value="1"/>
</dbReference>
<keyword evidence="5 6" id="KW-0482">Metalloprotease</keyword>
<dbReference type="AlphaFoldDB" id="A0A507SQG0"/>
<dbReference type="GO" id="GO:0006508">
    <property type="term" value="P:proteolysis"/>
    <property type="evidence" value="ECO:0007669"/>
    <property type="project" value="UniProtKB-KW"/>
</dbReference>
<feature type="domain" description="Peptidase M3A/M3B catalytic" evidence="7">
    <location>
        <begin position="201"/>
        <end position="581"/>
    </location>
</feature>
<comment type="cofactor">
    <cofactor evidence="6">
        <name>Zn(2+)</name>
        <dbReference type="ChEBI" id="CHEBI:29105"/>
    </cofactor>
    <text evidence="6">Binds 1 zinc ion.</text>
</comment>
<comment type="similarity">
    <text evidence="6">Belongs to the peptidase M3B family.</text>
</comment>
<evidence type="ECO:0000313" key="9">
    <source>
        <dbReference type="Proteomes" id="UP000320801"/>
    </source>
</evidence>
<sequence>MKQYKNVDEVEKKYLFDLDFLLQGQKIEQLFDLYRQKCEYFIEIKDSKYDDIDSYLDYLDKNVEISILANRISNYLSNSSNRELTNSTYSELSNKWDFMLQEISEKLGSETVRFYRNIDKIKTWINDPRMLPYKKDLIEQIDSFKYKLDDNIEEFILKQSQCSPNYEGIFDLITDAELDYGFPLDSKGKKHKLSPAVRIKFMKSDDGALRKNTYINYKKAHLRHKDSLANLLFQQFNTIATDAKIRGYKNSIHMLTYSDKIDDELLQSLFNRVSSLKTTIAKRNKWLKKFYEAKYKTKFNPKYDSMRELVKVKSTYTVEQMKDIVLEALKPFGDEYYSTIKKAYEQNWIDFMTIDNKMSGAYSIGSTYGIEKKYILMNFDGDLRSVETLAHELGHSMHSYFSDKNNDIYNASYPIFLAEIASIFNEMMLYDHLLKHSNSNLFKFKIIESMIDGFIGTVFRQTLWANFEYDLYNAVEKGEVGPSYDAIAKIYYQNAQKYSSKKHKFNKDDQYAAVTVPHFYYGFYVYKYAIGQLVANFFYAQYKNKGKDFLDNYIQNFLSAGGKDWPLEILASVGVNLKDESFYKVGFSYFEELVDQYIELGKKIFKI</sequence>
<reference evidence="8 9" key="1">
    <citation type="submission" date="2019-03" db="EMBL/GenBank/DDBJ databases">
        <title>Characterization of a novel Mycoplasma cynos real-time PCR assay.</title>
        <authorList>
            <person name="Tallmadge R.L."/>
            <person name="Mitchell P.K."/>
            <person name="Goodman L."/>
        </authorList>
    </citation>
    <scope>NUCLEOTIDE SEQUENCE [LARGE SCALE GENOMIC DNA]</scope>
    <source>
        <strain evidence="8 9">1642</strain>
    </source>
</reference>
<dbReference type="NCBIfam" id="TIGR00181">
    <property type="entry name" value="pepF"/>
    <property type="match status" value="1"/>
</dbReference>
<keyword evidence="3 6" id="KW-0378">Hydrolase</keyword>
<evidence type="ECO:0000256" key="6">
    <source>
        <dbReference type="RuleBase" id="RU368091"/>
    </source>
</evidence>
<dbReference type="GO" id="GO:0004222">
    <property type="term" value="F:metalloendopeptidase activity"/>
    <property type="evidence" value="ECO:0007669"/>
    <property type="project" value="UniProtKB-UniRule"/>
</dbReference>
<dbReference type="InterPro" id="IPR045090">
    <property type="entry name" value="Pept_M3A_M3B"/>
</dbReference>
<keyword evidence="2 6" id="KW-0479">Metal-binding</keyword>
<keyword evidence="9" id="KW-1185">Reference proteome</keyword>
<accession>A0A507SQG0</accession>
<organism evidence="8 9">
    <name type="scientific">Mycoplasmopsis mucosicanis</name>
    <dbReference type="NCBI Taxonomy" id="458208"/>
    <lineage>
        <taxon>Bacteria</taxon>
        <taxon>Bacillati</taxon>
        <taxon>Mycoplasmatota</taxon>
        <taxon>Mycoplasmoidales</taxon>
        <taxon>Metamycoplasmataceae</taxon>
        <taxon>Mycoplasmopsis</taxon>
    </lineage>
</organism>
<dbReference type="Pfam" id="PF01432">
    <property type="entry name" value="Peptidase_M3"/>
    <property type="match status" value="1"/>
</dbReference>
<evidence type="ECO:0000256" key="2">
    <source>
        <dbReference type="ARBA" id="ARBA00022723"/>
    </source>
</evidence>
<dbReference type="PANTHER" id="PTHR11804:SF84">
    <property type="entry name" value="SACCHAROLYSIN"/>
    <property type="match status" value="1"/>
</dbReference>
<dbReference type="EC" id="3.4.24.-" evidence="6"/>
<protein>
    <recommendedName>
        <fullName evidence="6">Oligopeptidase F</fullName>
        <ecNumber evidence="6">3.4.24.-</ecNumber>
    </recommendedName>
</protein>
<dbReference type="InterPro" id="IPR042088">
    <property type="entry name" value="OligoPept_F_C"/>
</dbReference>
<dbReference type="EMBL" id="SMDN01000012">
    <property type="protein sequence ID" value="TQC51353.1"/>
    <property type="molecule type" value="Genomic_DNA"/>
</dbReference>
<dbReference type="OrthoDB" id="9766487at2"/>
<name>A0A507SQG0_9BACT</name>
<keyword evidence="4 6" id="KW-0862">Zinc</keyword>
<dbReference type="Proteomes" id="UP000320801">
    <property type="component" value="Unassembled WGS sequence"/>
</dbReference>
<gene>
    <name evidence="8" type="primary">pepF</name>
    <name evidence="8" type="ORF">E1I18_02970</name>
</gene>
<proteinExistence type="inferred from homology"/>
<dbReference type="GO" id="GO:0006518">
    <property type="term" value="P:peptide metabolic process"/>
    <property type="evidence" value="ECO:0007669"/>
    <property type="project" value="TreeGrafter"/>
</dbReference>
<evidence type="ECO:0000256" key="5">
    <source>
        <dbReference type="ARBA" id="ARBA00023049"/>
    </source>
</evidence>